<evidence type="ECO:0000313" key="2">
    <source>
        <dbReference type="EMBL" id="MCG4749276.1"/>
    </source>
</evidence>
<reference evidence="3" key="2">
    <citation type="submission" date="2020-02" db="EMBL/GenBank/DDBJ databases">
        <authorList>
            <person name="Littmann E."/>
            <person name="Sorbara M."/>
        </authorList>
    </citation>
    <scope>NUCLEOTIDE SEQUENCE</scope>
    <source>
        <strain evidence="3">MSK.1.17</strain>
    </source>
</reference>
<evidence type="ECO:0000313" key="4">
    <source>
        <dbReference type="Proteomes" id="UP000669239"/>
    </source>
</evidence>
<keyword evidence="4" id="KW-1185">Reference proteome</keyword>
<reference evidence="2" key="3">
    <citation type="submission" date="2022-01" db="EMBL/GenBank/DDBJ databases">
        <title>Collection of gut derived symbiotic bacterial strains cultured from healthy donors.</title>
        <authorList>
            <person name="Lin H."/>
            <person name="Kohout C."/>
            <person name="Waligurski E."/>
            <person name="Pamer E.G."/>
        </authorList>
    </citation>
    <scope>NUCLEOTIDE SEQUENCE</scope>
    <source>
        <strain evidence="2">DFI.6.55</strain>
    </source>
</reference>
<dbReference type="Proteomes" id="UP001299608">
    <property type="component" value="Unassembled WGS sequence"/>
</dbReference>
<evidence type="ECO:0000313" key="5">
    <source>
        <dbReference type="Proteomes" id="UP001299608"/>
    </source>
</evidence>
<name>A0AAX1SCQ0_9FIRM</name>
<gene>
    <name evidence="3" type="ORF">G5B36_14920</name>
    <name evidence="2" type="ORF">L0N08_28110</name>
</gene>
<protein>
    <submittedName>
        <fullName evidence="2">Uncharacterized protein</fullName>
    </submittedName>
</protein>
<dbReference type="GeneID" id="97207817"/>
<dbReference type="EMBL" id="JAAITT010000020">
    <property type="protein sequence ID" value="NSJ49983.1"/>
    <property type="molecule type" value="Genomic_DNA"/>
</dbReference>
<sequence length="114" mass="12608">MKVQNRKKEKSSIYGYLLSAAAMAAVIAISAGAMISFAGRTGSREEETLKKAVTRASVQCYAIEGRYPPSVEYLEENYGVQINRKKYNVFYDGFASNVMPEINIIPIEEQGASE</sequence>
<proteinExistence type="predicted"/>
<dbReference type="EMBL" id="JAKNGE010000058">
    <property type="protein sequence ID" value="MCG4749276.1"/>
    <property type="molecule type" value="Genomic_DNA"/>
</dbReference>
<keyword evidence="1" id="KW-1133">Transmembrane helix</keyword>
<keyword evidence="1" id="KW-0472">Membrane</keyword>
<evidence type="ECO:0000313" key="3">
    <source>
        <dbReference type="EMBL" id="NSJ49983.1"/>
    </source>
</evidence>
<reference evidence="3 4" key="1">
    <citation type="journal article" date="2020" name="Cell Host Microbe">
        <title>Functional and Genomic Variation between Human-Derived Isolates of Lachnospiraceae Reveals Inter- and Intra-Species Diversity.</title>
        <authorList>
            <person name="Sorbara M.T."/>
            <person name="Littmann E.R."/>
            <person name="Fontana E."/>
            <person name="Moody T.U."/>
            <person name="Kohout C.E."/>
            <person name="Gjonbalaj M."/>
            <person name="Eaton V."/>
            <person name="Seok R."/>
            <person name="Leiner I.M."/>
            <person name="Pamer E.G."/>
        </authorList>
    </citation>
    <scope>NUCLEOTIDE SEQUENCE [LARGE SCALE GENOMIC DNA]</scope>
    <source>
        <strain evidence="3 4">MSK.1.17</strain>
    </source>
</reference>
<organism evidence="2 5">
    <name type="scientific">Enterocloster aldenensis</name>
    <dbReference type="NCBI Taxonomy" id="358742"/>
    <lineage>
        <taxon>Bacteria</taxon>
        <taxon>Bacillati</taxon>
        <taxon>Bacillota</taxon>
        <taxon>Clostridia</taxon>
        <taxon>Lachnospirales</taxon>
        <taxon>Lachnospiraceae</taxon>
        <taxon>Enterocloster</taxon>
    </lineage>
</organism>
<dbReference type="RefSeq" id="WP_117563196.1">
    <property type="nucleotide sequence ID" value="NZ_BAABZL010000001.1"/>
</dbReference>
<keyword evidence="1" id="KW-0812">Transmembrane</keyword>
<evidence type="ECO:0000256" key="1">
    <source>
        <dbReference type="SAM" id="Phobius"/>
    </source>
</evidence>
<dbReference type="Proteomes" id="UP000669239">
    <property type="component" value="Unassembled WGS sequence"/>
</dbReference>
<comment type="caution">
    <text evidence="2">The sequence shown here is derived from an EMBL/GenBank/DDBJ whole genome shotgun (WGS) entry which is preliminary data.</text>
</comment>
<dbReference type="AlphaFoldDB" id="A0AAX1SCQ0"/>
<accession>A0AAX1SCQ0</accession>
<feature type="transmembrane region" description="Helical" evidence="1">
    <location>
        <begin position="12"/>
        <end position="38"/>
    </location>
</feature>